<dbReference type="Gene3D" id="1.10.10.1150">
    <property type="entry name" value="Coenzyme PQQ synthesis protein D (PqqD)"/>
    <property type="match status" value="1"/>
</dbReference>
<dbReference type="RefSeq" id="WP_105184422.1">
    <property type="nucleotide sequence ID" value="NZ_BAAAGO010000016.1"/>
</dbReference>
<accession>A0A2N9JC42</accession>
<organism evidence="1 2">
    <name type="scientific">Micropruina glycogenica</name>
    <dbReference type="NCBI Taxonomy" id="75385"/>
    <lineage>
        <taxon>Bacteria</taxon>
        <taxon>Bacillati</taxon>
        <taxon>Actinomycetota</taxon>
        <taxon>Actinomycetes</taxon>
        <taxon>Propionibacteriales</taxon>
        <taxon>Nocardioidaceae</taxon>
        <taxon>Micropruina</taxon>
    </lineage>
</organism>
<dbReference type="InterPro" id="IPR041881">
    <property type="entry name" value="PqqD_sf"/>
</dbReference>
<dbReference type="Proteomes" id="UP000238164">
    <property type="component" value="Chromosome 1"/>
</dbReference>
<evidence type="ECO:0000313" key="1">
    <source>
        <dbReference type="EMBL" id="SPD85110.1"/>
    </source>
</evidence>
<name>A0A2N9JC42_9ACTN</name>
<proteinExistence type="predicted"/>
<dbReference type="AlphaFoldDB" id="A0A2N9JC42"/>
<keyword evidence="2" id="KW-1185">Reference proteome</keyword>
<sequence>MRIRTENVTWQEIDGELVILDLQRSTYLTTNVVGALLAKFLTQDRSLDDLVDLLVSTYGIDIDTATQDAEAFLQQLASKELLIADDA</sequence>
<dbReference type="KEGG" id="mgg:MPLG2_0074"/>
<evidence type="ECO:0000313" key="2">
    <source>
        <dbReference type="Proteomes" id="UP000238164"/>
    </source>
</evidence>
<dbReference type="Pfam" id="PF05402">
    <property type="entry name" value="PqqD"/>
    <property type="match status" value="1"/>
</dbReference>
<gene>
    <name evidence="1" type="ORF">MPLG2_0074</name>
</gene>
<protein>
    <submittedName>
        <fullName evidence="1">Coenzyme PQQ synthesis protein D (PqqD)</fullName>
    </submittedName>
</protein>
<reference evidence="1 2" key="1">
    <citation type="submission" date="2018-02" db="EMBL/GenBank/DDBJ databases">
        <authorList>
            <person name="Cohen D.B."/>
            <person name="Kent A.D."/>
        </authorList>
    </citation>
    <scope>NUCLEOTIDE SEQUENCE [LARGE SCALE GENOMIC DNA]</scope>
    <source>
        <strain evidence="1">1</strain>
    </source>
</reference>
<dbReference type="InterPro" id="IPR008792">
    <property type="entry name" value="PQQD"/>
</dbReference>
<dbReference type="EMBL" id="LT985188">
    <property type="protein sequence ID" value="SPD85110.1"/>
    <property type="molecule type" value="Genomic_DNA"/>
</dbReference>
<dbReference type="OrthoDB" id="3830900at2"/>